<dbReference type="AlphaFoldDB" id="A0A9J6G9Z3"/>
<evidence type="ECO:0000313" key="2">
    <source>
        <dbReference type="EMBL" id="KAH9371172.1"/>
    </source>
</evidence>
<sequence length="93" mass="10420">MDEKFILLDAAISKHVKISSTPERTSDPRILIRYLDRSNLIAVDTDDCGVRDALLTITQLPINGKPTPVSSLRSHNEKPDTGHHPQRGRNDSY</sequence>
<name>A0A9J6G9Z3_HAELO</name>
<comment type="caution">
    <text evidence="2">The sequence shown here is derived from an EMBL/GenBank/DDBJ whole genome shotgun (WGS) entry which is preliminary data.</text>
</comment>
<accession>A0A9J6G9Z3</accession>
<keyword evidence="3" id="KW-1185">Reference proteome</keyword>
<dbReference type="Proteomes" id="UP000821853">
    <property type="component" value="Chromosome 3"/>
</dbReference>
<evidence type="ECO:0000313" key="3">
    <source>
        <dbReference type="Proteomes" id="UP000821853"/>
    </source>
</evidence>
<organism evidence="2 3">
    <name type="scientific">Haemaphysalis longicornis</name>
    <name type="common">Bush tick</name>
    <dbReference type="NCBI Taxonomy" id="44386"/>
    <lineage>
        <taxon>Eukaryota</taxon>
        <taxon>Metazoa</taxon>
        <taxon>Ecdysozoa</taxon>
        <taxon>Arthropoda</taxon>
        <taxon>Chelicerata</taxon>
        <taxon>Arachnida</taxon>
        <taxon>Acari</taxon>
        <taxon>Parasitiformes</taxon>
        <taxon>Ixodida</taxon>
        <taxon>Ixodoidea</taxon>
        <taxon>Ixodidae</taxon>
        <taxon>Haemaphysalinae</taxon>
        <taxon>Haemaphysalis</taxon>
    </lineage>
</organism>
<dbReference type="EMBL" id="JABSTR010000005">
    <property type="protein sequence ID" value="KAH9371172.1"/>
    <property type="molecule type" value="Genomic_DNA"/>
</dbReference>
<dbReference type="VEuPathDB" id="VectorBase:HLOH_052728"/>
<evidence type="ECO:0000256" key="1">
    <source>
        <dbReference type="SAM" id="MobiDB-lite"/>
    </source>
</evidence>
<feature type="region of interest" description="Disordered" evidence="1">
    <location>
        <begin position="62"/>
        <end position="93"/>
    </location>
</feature>
<gene>
    <name evidence="2" type="ORF">HPB48_005642</name>
</gene>
<protein>
    <submittedName>
        <fullName evidence="2">Uncharacterized protein</fullName>
    </submittedName>
</protein>
<reference evidence="2 3" key="1">
    <citation type="journal article" date="2020" name="Cell">
        <title>Large-Scale Comparative Analyses of Tick Genomes Elucidate Their Genetic Diversity and Vector Capacities.</title>
        <authorList>
            <consortium name="Tick Genome and Microbiome Consortium (TIGMIC)"/>
            <person name="Jia N."/>
            <person name="Wang J."/>
            <person name="Shi W."/>
            <person name="Du L."/>
            <person name="Sun Y."/>
            <person name="Zhan W."/>
            <person name="Jiang J.F."/>
            <person name="Wang Q."/>
            <person name="Zhang B."/>
            <person name="Ji P."/>
            <person name="Bell-Sakyi L."/>
            <person name="Cui X.M."/>
            <person name="Yuan T.T."/>
            <person name="Jiang B.G."/>
            <person name="Yang W.F."/>
            <person name="Lam T.T."/>
            <person name="Chang Q.C."/>
            <person name="Ding S.J."/>
            <person name="Wang X.J."/>
            <person name="Zhu J.G."/>
            <person name="Ruan X.D."/>
            <person name="Zhao L."/>
            <person name="Wei J.T."/>
            <person name="Ye R.Z."/>
            <person name="Que T.C."/>
            <person name="Du C.H."/>
            <person name="Zhou Y.H."/>
            <person name="Cheng J.X."/>
            <person name="Dai P.F."/>
            <person name="Guo W.B."/>
            <person name="Han X.H."/>
            <person name="Huang E.J."/>
            <person name="Li L.F."/>
            <person name="Wei W."/>
            <person name="Gao Y.C."/>
            <person name="Liu J.Z."/>
            <person name="Shao H.Z."/>
            <person name="Wang X."/>
            <person name="Wang C.C."/>
            <person name="Yang T.C."/>
            <person name="Huo Q.B."/>
            <person name="Li W."/>
            <person name="Chen H.Y."/>
            <person name="Chen S.E."/>
            <person name="Zhou L.G."/>
            <person name="Ni X.B."/>
            <person name="Tian J.H."/>
            <person name="Sheng Y."/>
            <person name="Liu T."/>
            <person name="Pan Y.S."/>
            <person name="Xia L.Y."/>
            <person name="Li J."/>
            <person name="Zhao F."/>
            <person name="Cao W.C."/>
        </authorList>
    </citation>
    <scope>NUCLEOTIDE SEQUENCE [LARGE SCALE GENOMIC DNA]</scope>
    <source>
        <strain evidence="2">HaeL-2018</strain>
    </source>
</reference>
<feature type="compositionally biased region" description="Basic and acidic residues" evidence="1">
    <location>
        <begin position="74"/>
        <end position="93"/>
    </location>
</feature>
<proteinExistence type="predicted"/>